<dbReference type="Proteomes" id="UP000220621">
    <property type="component" value="Unassembled WGS sequence"/>
</dbReference>
<evidence type="ECO:0000313" key="3">
    <source>
        <dbReference type="Proteomes" id="UP000220621"/>
    </source>
</evidence>
<gene>
    <name evidence="2" type="ORF">CN611_14215</name>
</gene>
<dbReference type="RefSeq" id="WP_098102565.1">
    <property type="nucleotide sequence ID" value="NZ_NUDL01000041.1"/>
</dbReference>
<sequence>MNMITIKFGSGTAAWKDMQEVVKILNDKGYSTQPYGDIGTVKLTKVIEEEMKFSTEEEITEPDPAAVNKTKEGTFKRILVEANYPWELIKDWTEEDCKAELGAIERANK</sequence>
<dbReference type="EMBL" id="NUDL01000041">
    <property type="protein sequence ID" value="PEM55423.1"/>
    <property type="molecule type" value="Genomic_DNA"/>
</dbReference>
<dbReference type="AlphaFoldDB" id="A0A2A8BN53"/>
<proteinExistence type="predicted"/>
<evidence type="ECO:0000259" key="1">
    <source>
        <dbReference type="Pfam" id="PF26338"/>
    </source>
</evidence>
<accession>A0A2A8BN53</accession>
<feature type="domain" description="DUF8088" evidence="1">
    <location>
        <begin position="4"/>
        <end position="45"/>
    </location>
</feature>
<dbReference type="InterPro" id="IPR058401">
    <property type="entry name" value="DUF8088"/>
</dbReference>
<dbReference type="Pfam" id="PF26338">
    <property type="entry name" value="DUF8088"/>
    <property type="match status" value="1"/>
</dbReference>
<name>A0A2A8BN53_9BACI</name>
<comment type="caution">
    <text evidence="2">The sequence shown here is derived from an EMBL/GenBank/DDBJ whole genome shotgun (WGS) entry which is preliminary data.</text>
</comment>
<protein>
    <recommendedName>
        <fullName evidence="1">DUF8088 domain-containing protein</fullName>
    </recommendedName>
</protein>
<organism evidence="2 3">
    <name type="scientific">Bacillus wiedmannii</name>
    <dbReference type="NCBI Taxonomy" id="1890302"/>
    <lineage>
        <taxon>Bacteria</taxon>
        <taxon>Bacillati</taxon>
        <taxon>Bacillota</taxon>
        <taxon>Bacilli</taxon>
        <taxon>Bacillales</taxon>
        <taxon>Bacillaceae</taxon>
        <taxon>Bacillus</taxon>
        <taxon>Bacillus cereus group</taxon>
    </lineage>
</organism>
<reference evidence="2 3" key="1">
    <citation type="submission" date="2017-09" db="EMBL/GenBank/DDBJ databases">
        <title>Large-scale bioinformatics analysis of Bacillus genomes uncovers conserved roles of natural products in bacterial physiology.</title>
        <authorList>
            <consortium name="Agbiome Team Llc"/>
            <person name="Bleich R.M."/>
            <person name="Grubbs K.J."/>
            <person name="Santa Maria K.C."/>
            <person name="Allen S.E."/>
            <person name="Farag S."/>
            <person name="Shank E.A."/>
            <person name="Bowers A."/>
        </authorList>
    </citation>
    <scope>NUCLEOTIDE SEQUENCE [LARGE SCALE GENOMIC DNA]</scope>
    <source>
        <strain evidence="2 3">AFS010764</strain>
    </source>
</reference>
<evidence type="ECO:0000313" key="2">
    <source>
        <dbReference type="EMBL" id="PEM55423.1"/>
    </source>
</evidence>